<feature type="region of interest" description="Disordered" evidence="2">
    <location>
        <begin position="1"/>
        <end position="42"/>
    </location>
</feature>
<feature type="compositionally biased region" description="Polar residues" evidence="2">
    <location>
        <begin position="23"/>
        <end position="35"/>
    </location>
</feature>
<accession>A0ABR2K5Q4</accession>
<feature type="coiled-coil region" evidence="1">
    <location>
        <begin position="64"/>
        <end position="105"/>
    </location>
</feature>
<evidence type="ECO:0000313" key="3">
    <source>
        <dbReference type="EMBL" id="KAK8886399.1"/>
    </source>
</evidence>
<dbReference type="EMBL" id="JAPFFF010000007">
    <property type="protein sequence ID" value="KAK8886399.1"/>
    <property type="molecule type" value="Genomic_DNA"/>
</dbReference>
<feature type="compositionally biased region" description="Polar residues" evidence="2">
    <location>
        <begin position="1"/>
        <end position="10"/>
    </location>
</feature>
<keyword evidence="1" id="KW-0175">Coiled coil</keyword>
<comment type="caution">
    <text evidence="3">The sequence shown here is derived from an EMBL/GenBank/DDBJ whole genome shotgun (WGS) entry which is preliminary data.</text>
</comment>
<keyword evidence="4" id="KW-1185">Reference proteome</keyword>
<protein>
    <recommendedName>
        <fullName evidence="5">BZIP domain-containing protein</fullName>
    </recommendedName>
</protein>
<reference evidence="3 4" key="1">
    <citation type="submission" date="2024-04" db="EMBL/GenBank/DDBJ databases">
        <title>Tritrichomonas musculus Genome.</title>
        <authorList>
            <person name="Alves-Ferreira E."/>
            <person name="Grigg M."/>
            <person name="Lorenzi H."/>
            <person name="Galac M."/>
        </authorList>
    </citation>
    <scope>NUCLEOTIDE SEQUENCE [LARGE SCALE GENOMIC DNA]</scope>
    <source>
        <strain evidence="3 4">EAF2021</strain>
    </source>
</reference>
<dbReference type="Proteomes" id="UP001470230">
    <property type="component" value="Unassembled WGS sequence"/>
</dbReference>
<evidence type="ECO:0000256" key="1">
    <source>
        <dbReference type="SAM" id="Coils"/>
    </source>
</evidence>
<organism evidence="3 4">
    <name type="scientific">Tritrichomonas musculus</name>
    <dbReference type="NCBI Taxonomy" id="1915356"/>
    <lineage>
        <taxon>Eukaryota</taxon>
        <taxon>Metamonada</taxon>
        <taxon>Parabasalia</taxon>
        <taxon>Tritrichomonadida</taxon>
        <taxon>Tritrichomonadidae</taxon>
        <taxon>Tritrichomonas</taxon>
    </lineage>
</organism>
<sequence>MSRINNASSQSDEEQTAKDYSDDPSQITQKSAQNIKKTEDDDELEQRIKDLILLTGGNGPKRWKQRKKEYLKKLENDNNQLRNIIVDLQQKINAYQSQKNIVLDQLRYFQGCLDQAAPFILQQNETKSKASKE</sequence>
<evidence type="ECO:0000256" key="2">
    <source>
        <dbReference type="SAM" id="MobiDB-lite"/>
    </source>
</evidence>
<evidence type="ECO:0000313" key="4">
    <source>
        <dbReference type="Proteomes" id="UP001470230"/>
    </source>
</evidence>
<proteinExistence type="predicted"/>
<name>A0ABR2K5Q4_9EUKA</name>
<evidence type="ECO:0008006" key="5">
    <source>
        <dbReference type="Google" id="ProtNLM"/>
    </source>
</evidence>
<gene>
    <name evidence="3" type="ORF">M9Y10_041862</name>
</gene>